<dbReference type="AlphaFoldDB" id="K0IKP1"/>
<dbReference type="STRING" id="1237085.Ngar_c21420"/>
<dbReference type="Proteomes" id="UP000008037">
    <property type="component" value="Chromosome"/>
</dbReference>
<dbReference type="KEGG" id="nga:Ngar_c21420"/>
<dbReference type="GeneID" id="13796005"/>
<dbReference type="HOGENOM" id="CLU_1891502_0_0_2"/>
<protein>
    <submittedName>
        <fullName evidence="1">Uncharacterized protein</fullName>
    </submittedName>
</protein>
<accession>K0IKP1</accession>
<dbReference type="OrthoDB" id="386207at2157"/>
<gene>
    <name evidence="1" type="ordered locus">Ngar_c21420</name>
</gene>
<dbReference type="BioCyc" id="CNIT1237085:G1324-2140-MONOMER"/>
<evidence type="ECO:0000313" key="1">
    <source>
        <dbReference type="EMBL" id="AFU59072.1"/>
    </source>
</evidence>
<organism evidence="1 2">
    <name type="scientific">Nitrososphaera gargensis (strain Ga9.2)</name>
    <dbReference type="NCBI Taxonomy" id="1237085"/>
    <lineage>
        <taxon>Archaea</taxon>
        <taxon>Nitrososphaerota</taxon>
        <taxon>Nitrososphaeria</taxon>
        <taxon>Nitrososphaerales</taxon>
        <taxon>Nitrososphaeraceae</taxon>
        <taxon>Nitrososphaera</taxon>
    </lineage>
</organism>
<dbReference type="EMBL" id="CP002408">
    <property type="protein sequence ID" value="AFU59072.1"/>
    <property type="molecule type" value="Genomic_DNA"/>
</dbReference>
<reference evidence="1 2" key="1">
    <citation type="journal article" date="2012" name="Environ. Microbiol.">
        <title>The genome of the ammonia-oxidizing Candidatus Nitrososphaera gargensis: insights into metabolic versatility and environmental adaptations.</title>
        <authorList>
            <person name="Spang A."/>
            <person name="Poehlein A."/>
            <person name="Offre P."/>
            <person name="Zumbragel S."/>
            <person name="Haider S."/>
            <person name="Rychlik N."/>
            <person name="Nowka B."/>
            <person name="Schmeisser C."/>
            <person name="Lebedeva E.V."/>
            <person name="Rattei T."/>
            <person name="Bohm C."/>
            <person name="Schmid M."/>
            <person name="Galushko A."/>
            <person name="Hatzenpichler R."/>
            <person name="Weinmaier T."/>
            <person name="Daniel R."/>
            <person name="Schleper C."/>
            <person name="Spieck E."/>
            <person name="Streit W."/>
            <person name="Wagner M."/>
        </authorList>
    </citation>
    <scope>NUCLEOTIDE SEQUENCE [LARGE SCALE GENOMIC DNA]</scope>
    <source>
        <strain evidence="2">Ga9.2</strain>
    </source>
</reference>
<sequence length="134" mass="15356">MTLPSGKEVSIPLVNNLTFNRWTGRHVYNTFGCKPIVEYDGSWMFAELAIMKMVVKAGWSARWVEVYYLKKKEPYYLVDWNDTPSGFHQISVPLDSPFHIDPMSKIDKNCAIVHAKTLANVKNPKKKTKPYSGC</sequence>
<name>K0IKP1_NITGG</name>
<proteinExistence type="predicted"/>
<dbReference type="InParanoid" id="K0IKP1"/>
<evidence type="ECO:0000313" key="2">
    <source>
        <dbReference type="Proteomes" id="UP000008037"/>
    </source>
</evidence>
<dbReference type="RefSeq" id="WP_015019607.1">
    <property type="nucleotide sequence ID" value="NC_018719.1"/>
</dbReference>
<keyword evidence="2" id="KW-1185">Reference proteome</keyword>